<evidence type="ECO:0000256" key="3">
    <source>
        <dbReference type="ARBA" id="ARBA00022723"/>
    </source>
</evidence>
<evidence type="ECO:0000256" key="4">
    <source>
        <dbReference type="ARBA" id="ARBA00022801"/>
    </source>
</evidence>
<evidence type="ECO:0000256" key="5">
    <source>
        <dbReference type="ARBA" id="ARBA00022833"/>
    </source>
</evidence>
<organism evidence="9 10">
    <name type="scientific">Irregularibacter muris</name>
    <dbReference type="NCBI Taxonomy" id="1796619"/>
    <lineage>
        <taxon>Bacteria</taxon>
        <taxon>Bacillati</taxon>
        <taxon>Bacillota</taxon>
        <taxon>Clostridia</taxon>
        <taxon>Eubacteriales</taxon>
        <taxon>Eubacteriaceae</taxon>
        <taxon>Irregularibacter</taxon>
    </lineage>
</organism>
<dbReference type="NCBIfam" id="NF000642">
    <property type="entry name" value="PRK00024.1"/>
    <property type="match status" value="1"/>
</dbReference>
<dbReference type="InterPro" id="IPR046778">
    <property type="entry name" value="UPF0758_N"/>
</dbReference>
<evidence type="ECO:0000256" key="7">
    <source>
        <dbReference type="RuleBase" id="RU003797"/>
    </source>
</evidence>
<dbReference type="CDD" id="cd08071">
    <property type="entry name" value="MPN_DUF2466"/>
    <property type="match status" value="1"/>
</dbReference>
<keyword evidence="2" id="KW-0645">Protease</keyword>
<evidence type="ECO:0000256" key="1">
    <source>
        <dbReference type="ARBA" id="ARBA00010243"/>
    </source>
</evidence>
<keyword evidence="6" id="KW-0482">Metalloprotease</keyword>
<comment type="similarity">
    <text evidence="1 7">Belongs to the UPF0758 family.</text>
</comment>
<sequence length="232" mass="26216">MKECSQEHYTIKEFPEEERPREKLIKYGEKNLSDAELLAILLRTGGKNMTAISLAHQILNHNKIGLRHFIDAPIEELRKIKGIGIAKSAQLKAAIELGRRLSREDPINRNIKSPLDVVDYLMEEMRYLSQEHFKVVLLNTKNFVISIDTVTIGTVNASLVHPREVFKNAIKKSCTSIILVHNHPSGDPYPSVEDKSITKRLIEAGNIIGIKVLDHIIIGDGKYLSFNEKGMI</sequence>
<reference evidence="9" key="1">
    <citation type="submission" date="2022-07" db="EMBL/GenBank/DDBJ databases">
        <title>Enhanced cultured diversity of the mouse gut microbiota enables custom-made synthetic communities.</title>
        <authorList>
            <person name="Afrizal A."/>
        </authorList>
    </citation>
    <scope>NUCLEOTIDE SEQUENCE</scope>
    <source>
        <strain evidence="9">DSM 28593</strain>
    </source>
</reference>
<dbReference type="GO" id="GO:0006508">
    <property type="term" value="P:proteolysis"/>
    <property type="evidence" value="ECO:0007669"/>
    <property type="project" value="UniProtKB-KW"/>
</dbReference>
<dbReference type="PANTHER" id="PTHR30471:SF3">
    <property type="entry name" value="UPF0758 PROTEIN YEES-RELATED"/>
    <property type="match status" value="1"/>
</dbReference>
<accession>A0AAE3HJA8</accession>
<proteinExistence type="inferred from homology"/>
<dbReference type="SUPFAM" id="SSF47781">
    <property type="entry name" value="RuvA domain 2-like"/>
    <property type="match status" value="1"/>
</dbReference>
<dbReference type="AlphaFoldDB" id="A0AAE3HJA8"/>
<dbReference type="Pfam" id="PF04002">
    <property type="entry name" value="RadC"/>
    <property type="match status" value="1"/>
</dbReference>
<dbReference type="InterPro" id="IPR025657">
    <property type="entry name" value="RadC_JAB"/>
</dbReference>
<gene>
    <name evidence="9" type="primary">radC</name>
    <name evidence="9" type="ORF">NSA47_13045</name>
</gene>
<protein>
    <submittedName>
        <fullName evidence="9">DNA repair protein RadC</fullName>
    </submittedName>
</protein>
<dbReference type="PROSITE" id="PS01302">
    <property type="entry name" value="UPF0758"/>
    <property type="match status" value="1"/>
</dbReference>
<evidence type="ECO:0000313" key="10">
    <source>
        <dbReference type="Proteomes" id="UP001205748"/>
    </source>
</evidence>
<dbReference type="PANTHER" id="PTHR30471">
    <property type="entry name" value="DNA REPAIR PROTEIN RADC"/>
    <property type="match status" value="1"/>
</dbReference>
<dbReference type="PROSITE" id="PS50249">
    <property type="entry name" value="MPN"/>
    <property type="match status" value="1"/>
</dbReference>
<dbReference type="RefSeq" id="WP_257532687.1">
    <property type="nucleotide sequence ID" value="NZ_JANKAS010000015.1"/>
</dbReference>
<dbReference type="InterPro" id="IPR037518">
    <property type="entry name" value="MPN"/>
</dbReference>
<dbReference type="Gene3D" id="3.40.140.10">
    <property type="entry name" value="Cytidine Deaminase, domain 2"/>
    <property type="match status" value="1"/>
</dbReference>
<comment type="caution">
    <text evidence="9">The sequence shown here is derived from an EMBL/GenBank/DDBJ whole genome shotgun (WGS) entry which is preliminary data.</text>
</comment>
<dbReference type="InterPro" id="IPR020891">
    <property type="entry name" value="UPF0758_CS"/>
</dbReference>
<evidence type="ECO:0000313" key="9">
    <source>
        <dbReference type="EMBL" id="MCR1899899.1"/>
    </source>
</evidence>
<dbReference type="Pfam" id="PF20582">
    <property type="entry name" value="UPF0758_N"/>
    <property type="match status" value="1"/>
</dbReference>
<keyword evidence="4" id="KW-0378">Hydrolase</keyword>
<dbReference type="EMBL" id="JANKAS010000015">
    <property type="protein sequence ID" value="MCR1899899.1"/>
    <property type="molecule type" value="Genomic_DNA"/>
</dbReference>
<dbReference type="GO" id="GO:0046872">
    <property type="term" value="F:metal ion binding"/>
    <property type="evidence" value="ECO:0007669"/>
    <property type="project" value="UniProtKB-KW"/>
</dbReference>
<evidence type="ECO:0000256" key="6">
    <source>
        <dbReference type="ARBA" id="ARBA00023049"/>
    </source>
</evidence>
<dbReference type="GO" id="GO:0008237">
    <property type="term" value="F:metallopeptidase activity"/>
    <property type="evidence" value="ECO:0007669"/>
    <property type="project" value="UniProtKB-KW"/>
</dbReference>
<keyword evidence="5" id="KW-0862">Zinc</keyword>
<evidence type="ECO:0000256" key="2">
    <source>
        <dbReference type="ARBA" id="ARBA00022670"/>
    </source>
</evidence>
<evidence type="ECO:0000259" key="8">
    <source>
        <dbReference type="PROSITE" id="PS50249"/>
    </source>
</evidence>
<keyword evidence="10" id="KW-1185">Reference proteome</keyword>
<dbReference type="InterPro" id="IPR010994">
    <property type="entry name" value="RuvA_2-like"/>
</dbReference>
<keyword evidence="3" id="KW-0479">Metal-binding</keyword>
<dbReference type="NCBIfam" id="TIGR00608">
    <property type="entry name" value="radc"/>
    <property type="match status" value="1"/>
</dbReference>
<name>A0AAE3HJA8_9FIRM</name>
<feature type="domain" description="MPN" evidence="8">
    <location>
        <begin position="110"/>
        <end position="232"/>
    </location>
</feature>
<dbReference type="Proteomes" id="UP001205748">
    <property type="component" value="Unassembled WGS sequence"/>
</dbReference>
<dbReference type="InterPro" id="IPR001405">
    <property type="entry name" value="UPF0758"/>
</dbReference>